<proteinExistence type="predicted"/>
<organism evidence="1">
    <name type="scientific">Klebsiella aerogenes</name>
    <name type="common">Enterobacter aerogenes</name>
    <dbReference type="NCBI Taxonomy" id="548"/>
    <lineage>
        <taxon>Bacteria</taxon>
        <taxon>Pseudomonadati</taxon>
        <taxon>Pseudomonadota</taxon>
        <taxon>Gammaproteobacteria</taxon>
        <taxon>Enterobacterales</taxon>
        <taxon>Enterobacteriaceae</taxon>
        <taxon>Klebsiella/Raoultella group</taxon>
        <taxon>Klebsiella</taxon>
    </lineage>
</organism>
<sequence length="42" mass="4638">MCGLTCAVRQTQTGKTERKRAEKEAAAQSFCRLNACKNFETG</sequence>
<reference evidence="1" key="1">
    <citation type="journal article" date="2018" name="Front. Microbiol.">
        <title>Dissemination of KPC-2-Encoding IncX6 Plasmids Among Multiple Enterobacteriaceae Species in a Single Chinese Hospital.</title>
        <authorList>
            <person name="Li B."/>
            <person name="Feng J."/>
            <person name="Zhan Z."/>
            <person name="Yin Z."/>
            <person name="Jiang Q."/>
            <person name="Wei P."/>
            <person name="Chen X."/>
            <person name="Gao B."/>
            <person name="Hou J."/>
            <person name="Mao P."/>
            <person name="Wu W."/>
            <person name="Chen W."/>
            <person name="Tong Y."/>
            <person name="Wang J."/>
            <person name="Li B."/>
            <person name="Zhou D."/>
        </authorList>
    </citation>
    <scope>NUCLEOTIDE SEQUENCE</scope>
    <source>
        <strain evidence="1">E20</strain>
        <plasmid evidence="1">pE20-HI3</plasmid>
    </source>
</reference>
<dbReference type="AlphaFoldDB" id="A0A2R4NH30"/>
<keyword evidence="1" id="KW-0614">Plasmid</keyword>
<dbReference type="EMBL" id="MG288682">
    <property type="protein sequence ID" value="AVX35435.1"/>
    <property type="molecule type" value="Genomic_DNA"/>
</dbReference>
<geneLocation type="plasmid" evidence="1">
    <name>pE20-HI3</name>
</geneLocation>
<evidence type="ECO:0000313" key="1">
    <source>
        <dbReference type="EMBL" id="AVX35435.1"/>
    </source>
</evidence>
<name>A0A2R4NH30_KLEAE</name>
<accession>A0A2R4NH30</accession>
<protein>
    <submittedName>
        <fullName evidence="1">Uncharacterized protein</fullName>
    </submittedName>
</protein>